<evidence type="ECO:0000313" key="4">
    <source>
        <dbReference type="EMBL" id="QHU20488.1"/>
    </source>
</evidence>
<dbReference type="Pfam" id="PF01253">
    <property type="entry name" value="SUI1"/>
    <property type="match status" value="1"/>
</dbReference>
<dbReference type="Gene3D" id="3.30.780.10">
    <property type="entry name" value="SUI1-like domain"/>
    <property type="match status" value="1"/>
</dbReference>
<evidence type="ECO:0000256" key="2">
    <source>
        <dbReference type="ARBA" id="ARBA00022917"/>
    </source>
</evidence>
<dbReference type="GO" id="GO:0003743">
    <property type="term" value="F:translation initiation factor activity"/>
    <property type="evidence" value="ECO:0007669"/>
    <property type="project" value="InterPro"/>
</dbReference>
<name>A0A6C0KVY5_9ZZZZ</name>
<dbReference type="InterPro" id="IPR001950">
    <property type="entry name" value="SUI1"/>
</dbReference>
<dbReference type="PROSITE" id="PS50296">
    <property type="entry name" value="SUI1"/>
    <property type="match status" value="1"/>
</dbReference>
<organism evidence="4">
    <name type="scientific">viral metagenome</name>
    <dbReference type="NCBI Taxonomy" id="1070528"/>
    <lineage>
        <taxon>unclassified sequences</taxon>
        <taxon>metagenomes</taxon>
        <taxon>organismal metagenomes</taxon>
    </lineage>
</organism>
<dbReference type="PIRSF" id="PIRSF004499">
    <property type="entry name" value="SUI1_euk"/>
    <property type="match status" value="1"/>
</dbReference>
<evidence type="ECO:0000256" key="1">
    <source>
        <dbReference type="ARBA" id="ARBA00005422"/>
    </source>
</evidence>
<accession>A0A6C0KVY5</accession>
<dbReference type="InterPro" id="IPR005874">
    <property type="entry name" value="SUI1_euk"/>
</dbReference>
<dbReference type="EMBL" id="MN740968">
    <property type="protein sequence ID" value="QHU20488.1"/>
    <property type="molecule type" value="Genomic_DNA"/>
</dbReference>
<dbReference type="InterPro" id="IPR036877">
    <property type="entry name" value="SUI1_dom_sf"/>
</dbReference>
<dbReference type="SUPFAM" id="SSF55159">
    <property type="entry name" value="eIF1-like"/>
    <property type="match status" value="1"/>
</dbReference>
<dbReference type="AlphaFoldDB" id="A0A6C0KVY5"/>
<keyword evidence="2" id="KW-0648">Protein biosynthesis</keyword>
<sequence length="93" mass="10756">MDLFTNQQDIIHIRIQQRNGKKCLTLISGIANDLDLHKIMRYLKKMYNTNGNVLSDPQYGEIIQLQGDQRKNVHDALIEWKIAEKGDIRIHGG</sequence>
<dbReference type="CDD" id="cd11566">
    <property type="entry name" value="eIF1_SUI1"/>
    <property type="match status" value="1"/>
</dbReference>
<comment type="similarity">
    <text evidence="1">Belongs to the SUI1 family.</text>
</comment>
<protein>
    <recommendedName>
        <fullName evidence="3">SUI1 domain-containing protein</fullName>
    </recommendedName>
</protein>
<proteinExistence type="inferred from homology"/>
<reference evidence="4" key="1">
    <citation type="journal article" date="2020" name="Nature">
        <title>Giant virus diversity and host interactions through global metagenomics.</title>
        <authorList>
            <person name="Schulz F."/>
            <person name="Roux S."/>
            <person name="Paez-Espino D."/>
            <person name="Jungbluth S."/>
            <person name="Walsh D.A."/>
            <person name="Denef V.J."/>
            <person name="McMahon K.D."/>
            <person name="Konstantinidis K.T."/>
            <person name="Eloe-Fadrosh E.A."/>
            <person name="Kyrpides N.C."/>
            <person name="Woyke T."/>
        </authorList>
    </citation>
    <scope>NUCLEOTIDE SEQUENCE</scope>
    <source>
        <strain evidence="4">GVMAG-S-3300013093-109</strain>
    </source>
</reference>
<dbReference type="PANTHER" id="PTHR10388">
    <property type="entry name" value="EUKARYOTIC TRANSLATION INITIATION FACTOR SUI1"/>
    <property type="match status" value="1"/>
</dbReference>
<evidence type="ECO:0000259" key="3">
    <source>
        <dbReference type="PROSITE" id="PS50296"/>
    </source>
</evidence>
<feature type="domain" description="SUI1" evidence="3">
    <location>
        <begin position="11"/>
        <end position="81"/>
    </location>
</feature>